<gene>
    <name evidence="3" type="ORF">PENSOL_c009G11313</name>
</gene>
<evidence type="ECO:0000256" key="1">
    <source>
        <dbReference type="SAM" id="Coils"/>
    </source>
</evidence>
<feature type="coiled-coil region" evidence="1">
    <location>
        <begin position="129"/>
        <end position="156"/>
    </location>
</feature>
<comment type="caution">
    <text evidence="3">The sequence shown here is derived from an EMBL/GenBank/DDBJ whole genome shotgun (WGS) entry which is preliminary data.</text>
</comment>
<feature type="chain" id="PRO_5013320123" description="Apple domain-containing protein" evidence="2">
    <location>
        <begin position="22"/>
        <end position="322"/>
    </location>
</feature>
<dbReference type="EMBL" id="MDYO01000009">
    <property type="protein sequence ID" value="OQD98343.1"/>
    <property type="molecule type" value="Genomic_DNA"/>
</dbReference>
<evidence type="ECO:0008006" key="5">
    <source>
        <dbReference type="Google" id="ProtNLM"/>
    </source>
</evidence>
<keyword evidence="4" id="KW-1185">Reference proteome</keyword>
<dbReference type="Proteomes" id="UP000191612">
    <property type="component" value="Unassembled WGS sequence"/>
</dbReference>
<dbReference type="AlphaFoldDB" id="A0A1V6RAN8"/>
<reference evidence="4" key="1">
    <citation type="journal article" date="2017" name="Nat. Microbiol.">
        <title>Global analysis of biosynthetic gene clusters reveals vast potential of secondary metabolite production in Penicillium species.</title>
        <authorList>
            <person name="Nielsen J.C."/>
            <person name="Grijseels S."/>
            <person name="Prigent S."/>
            <person name="Ji B."/>
            <person name="Dainat J."/>
            <person name="Nielsen K.F."/>
            <person name="Frisvad J.C."/>
            <person name="Workman M."/>
            <person name="Nielsen J."/>
        </authorList>
    </citation>
    <scope>NUCLEOTIDE SEQUENCE [LARGE SCALE GENOMIC DNA]</scope>
    <source>
        <strain evidence="4">IBT 29525</strain>
    </source>
</reference>
<organism evidence="3 4">
    <name type="scientific">Penicillium solitum</name>
    <dbReference type="NCBI Taxonomy" id="60172"/>
    <lineage>
        <taxon>Eukaryota</taxon>
        <taxon>Fungi</taxon>
        <taxon>Dikarya</taxon>
        <taxon>Ascomycota</taxon>
        <taxon>Pezizomycotina</taxon>
        <taxon>Eurotiomycetes</taxon>
        <taxon>Eurotiomycetidae</taxon>
        <taxon>Eurotiales</taxon>
        <taxon>Aspergillaceae</taxon>
        <taxon>Penicillium</taxon>
    </lineage>
</organism>
<proteinExistence type="predicted"/>
<dbReference type="Gene3D" id="3.50.4.10">
    <property type="entry name" value="Hepatocyte Growth Factor"/>
    <property type="match status" value="1"/>
</dbReference>
<evidence type="ECO:0000313" key="3">
    <source>
        <dbReference type="EMBL" id="OQD98343.1"/>
    </source>
</evidence>
<protein>
    <recommendedName>
        <fullName evidence="5">Apple domain-containing protein</fullName>
    </recommendedName>
</protein>
<name>A0A1V6RAN8_9EURO</name>
<sequence>MRKFKLHLPYVLLLSFGTAIAATTGYESVCDQLHGKGHEVDSTVYTFHCGLSFLDWGSGHRLHPQQTATAGECARVCTTDDTCTGVVWVPSANQCFINPSHNLQTIYASGTVAMTKGAPEQPPDGPTPIETCEKERQDLQEEYNALEIAHQVLIEAKETCDATLSTCNGQVTQCDGDLNTCNAKATTCDGDLKTCNDKKDPRRWGRPTTSTCHSAGQNSSIRKKGQWKIACGGWSQYVGNGNANNFITTHQVTDIDECMKICDETSGCINALTANFIPGKNRCQLYKRGTKNPNDKFCHGGRCGYVKHHNFDMASKANDHMW</sequence>
<feature type="signal peptide" evidence="2">
    <location>
        <begin position="1"/>
        <end position="21"/>
    </location>
</feature>
<evidence type="ECO:0000256" key="2">
    <source>
        <dbReference type="SAM" id="SignalP"/>
    </source>
</evidence>
<keyword evidence="2" id="KW-0732">Signal</keyword>
<evidence type="ECO:0000313" key="4">
    <source>
        <dbReference type="Proteomes" id="UP000191612"/>
    </source>
</evidence>
<keyword evidence="1" id="KW-0175">Coiled coil</keyword>
<accession>A0A1V6RAN8</accession>